<feature type="signal peptide" evidence="1">
    <location>
        <begin position="1"/>
        <end position="19"/>
    </location>
</feature>
<dbReference type="PANTHER" id="PTHR38834">
    <property type="entry name" value="PERIPLASMIC SUBSTRATE BINDING PROTEIN FAMILY 3"/>
    <property type="match status" value="1"/>
</dbReference>
<evidence type="ECO:0000313" key="2">
    <source>
        <dbReference type="EMBL" id="QKE64144.1"/>
    </source>
</evidence>
<feature type="chain" id="PRO_5026966964" evidence="1">
    <location>
        <begin position="20"/>
        <end position="248"/>
    </location>
</feature>
<gene>
    <name evidence="2" type="ORF">HNE05_12560</name>
</gene>
<reference evidence="2" key="1">
    <citation type="submission" date="2020-07" db="EMBL/GenBank/DDBJ databases">
        <title>Nitrate ammonifying Pseudomonas campi sp. nov. isolated from German agricultural grassland.</title>
        <authorList>
            <person name="Timsy T."/>
            <person name="Ulrich A."/>
            <person name="Spanner T."/>
            <person name="Foesel B."/>
            <person name="Kolb S."/>
            <person name="Horn M.A."/>
            <person name="Behrendt U."/>
        </authorList>
    </citation>
    <scope>NUCLEOTIDE SEQUENCE</scope>
    <source>
        <strain evidence="2">S1-A32-2</strain>
    </source>
</reference>
<proteinExistence type="predicted"/>
<dbReference type="PANTHER" id="PTHR38834:SF3">
    <property type="entry name" value="SOLUTE-BINDING PROTEIN FAMILY 3_N-TERMINAL DOMAIN-CONTAINING PROTEIN"/>
    <property type="match status" value="1"/>
</dbReference>
<organism evidence="2 3">
    <name type="scientific">Aquipseudomonas campi</name>
    <dbReference type="NCBI Taxonomy" id="2731681"/>
    <lineage>
        <taxon>Bacteria</taxon>
        <taxon>Pseudomonadati</taxon>
        <taxon>Pseudomonadota</taxon>
        <taxon>Gammaproteobacteria</taxon>
        <taxon>Pseudomonadales</taxon>
        <taxon>Pseudomonadaceae</taxon>
        <taxon>Aquipseudomonas</taxon>
    </lineage>
</organism>
<evidence type="ECO:0000313" key="3">
    <source>
        <dbReference type="Proteomes" id="UP000501379"/>
    </source>
</evidence>
<sequence>MRVTLITLLLLLSPGYASAEHWQVYTHSLGEQGVAGGGTLHGKEHGGKRAFYLELVHALLAELGSTAPISEVPLARGLKLVTEQPHVVLFNLSRTPERESLVYWVGPTLQETDYLYESSAAPTGIHHLSDARDLPVCILNGSSHDALLVQQSFTQLKRHNSYSGCLRMLAAGRVQLVASADSGLQQKLAEAQVDPAHIRATPVVLGHDRGFIALSKDTSPNDVARWQAALDKLRSNGQYQALYQRYGQ</sequence>
<dbReference type="KEGG" id="pcam:HNE05_12560"/>
<dbReference type="Gene3D" id="3.40.190.10">
    <property type="entry name" value="Periplasmic binding protein-like II"/>
    <property type="match status" value="2"/>
</dbReference>
<dbReference type="RefSeq" id="WP_173208789.1">
    <property type="nucleotide sequence ID" value="NZ_CP053697.2"/>
</dbReference>
<dbReference type="AlphaFoldDB" id="A0A6M8F6A9"/>
<keyword evidence="1" id="KW-0732">Signal</keyword>
<keyword evidence="3" id="KW-1185">Reference proteome</keyword>
<dbReference type="SUPFAM" id="SSF53850">
    <property type="entry name" value="Periplasmic binding protein-like II"/>
    <property type="match status" value="1"/>
</dbReference>
<name>A0A6M8F6A9_9GAMM</name>
<evidence type="ECO:0000256" key="1">
    <source>
        <dbReference type="SAM" id="SignalP"/>
    </source>
</evidence>
<dbReference type="EMBL" id="CP053697">
    <property type="protein sequence ID" value="QKE64144.1"/>
    <property type="molecule type" value="Genomic_DNA"/>
</dbReference>
<accession>A0A6M8F6A9</accession>
<protein>
    <submittedName>
        <fullName evidence="2">Transporter substrate-binding domain-containing protein</fullName>
    </submittedName>
</protein>
<dbReference type="Proteomes" id="UP000501379">
    <property type="component" value="Chromosome"/>
</dbReference>